<dbReference type="KEGG" id="dgi:Desgi_1525"/>
<dbReference type="InterPro" id="IPR024064">
    <property type="entry name" value="FdhE-like_sf"/>
</dbReference>
<reference evidence="4 5" key="1">
    <citation type="submission" date="2012-01" db="EMBL/GenBank/DDBJ databases">
        <title>Complete sequence of Desulfotomaculum gibsoniae DSM 7213.</title>
        <authorList>
            <consortium name="US DOE Joint Genome Institute"/>
            <person name="Lucas S."/>
            <person name="Han J."/>
            <person name="Lapidus A."/>
            <person name="Cheng J.-F."/>
            <person name="Goodwin L."/>
            <person name="Pitluck S."/>
            <person name="Peters L."/>
            <person name="Ovchinnikova G."/>
            <person name="Teshima H."/>
            <person name="Detter J.C."/>
            <person name="Han C."/>
            <person name="Tapia R."/>
            <person name="Land M."/>
            <person name="Hauser L."/>
            <person name="Kyrpides N."/>
            <person name="Ivanova N."/>
            <person name="Pagani I."/>
            <person name="Parshina S."/>
            <person name="Plugge C."/>
            <person name="Muyzer G."/>
            <person name="Kuever J."/>
            <person name="Ivanova A."/>
            <person name="Nazina T."/>
            <person name="Klenk H.-P."/>
            <person name="Brambilla E."/>
            <person name="Spring S."/>
            <person name="Stams A.F."/>
            <person name="Woyke T."/>
        </authorList>
    </citation>
    <scope>NUCLEOTIDE SEQUENCE [LARGE SCALE GENOMIC DNA]</scope>
    <source>
        <strain evidence="4 5">DSM 7213</strain>
    </source>
</reference>
<dbReference type="PANTHER" id="PTHR37689:SF1">
    <property type="entry name" value="PROTEIN FDHE"/>
    <property type="match status" value="1"/>
</dbReference>
<dbReference type="Proteomes" id="UP000013520">
    <property type="component" value="Chromosome"/>
</dbReference>
<protein>
    <submittedName>
        <fullName evidence="4">Uncharacterized protein involved in formate dehydrogenase formation</fullName>
    </submittedName>
</protein>
<sequence>MNVKNLAQFHLEILDSEECFPSLDWPVQLTAKQVEQWHKGQPVLTIVSPLIDQKFFYKRFLEVARACLKRQPVPEVVPESLINDIKSLSKKDRVELMKSALQGVQRTQWSKKLGLSIEVFDFLMKATLKPFLTLYSKNVMHQFKPDEWLHGYCPVCGEEPVMAKLTGENGQRQLYCDLCETEWLYYRIGCPFCGNQNPSTLSFIAAEVMGQYRVYLCEQCKSYLKTVDERICGEVDLFCEDIATVDLDGLALKGGYSRRDIKHNLQRFLSTGV</sequence>
<dbReference type="CDD" id="cd16341">
    <property type="entry name" value="FdhE"/>
    <property type="match status" value="1"/>
</dbReference>
<dbReference type="GO" id="GO:0051604">
    <property type="term" value="P:protein maturation"/>
    <property type="evidence" value="ECO:0007669"/>
    <property type="project" value="TreeGrafter"/>
</dbReference>
<dbReference type="AlphaFoldDB" id="R4KEL5"/>
<dbReference type="Pfam" id="PF24859">
    <property type="entry name" value="FdhE_central"/>
    <property type="match status" value="1"/>
</dbReference>
<feature type="domain" description="FdhE central" evidence="2">
    <location>
        <begin position="152"/>
        <end position="187"/>
    </location>
</feature>
<dbReference type="eggNOG" id="COG3058">
    <property type="taxonomic scope" value="Bacteria"/>
</dbReference>
<dbReference type="InterPro" id="IPR056796">
    <property type="entry name" value="FdhE_C"/>
</dbReference>
<organism evidence="4 5">
    <name type="scientific">Desulfoscipio gibsoniae DSM 7213</name>
    <dbReference type="NCBI Taxonomy" id="767817"/>
    <lineage>
        <taxon>Bacteria</taxon>
        <taxon>Bacillati</taxon>
        <taxon>Bacillota</taxon>
        <taxon>Clostridia</taxon>
        <taxon>Eubacteriales</taxon>
        <taxon>Desulfallaceae</taxon>
        <taxon>Desulfoscipio</taxon>
    </lineage>
</organism>
<keyword evidence="5" id="KW-1185">Reference proteome</keyword>
<dbReference type="PANTHER" id="PTHR37689">
    <property type="entry name" value="PROTEIN FDHE"/>
    <property type="match status" value="1"/>
</dbReference>
<dbReference type="InterPro" id="IPR006452">
    <property type="entry name" value="Formate_DH_accessory"/>
</dbReference>
<keyword evidence="1" id="KW-0963">Cytoplasm</keyword>
<dbReference type="HOGENOM" id="CLU_071015_1_1_9"/>
<feature type="domain" description="FdhE C-terminal" evidence="3">
    <location>
        <begin position="213"/>
        <end position="261"/>
    </location>
</feature>
<evidence type="ECO:0000313" key="5">
    <source>
        <dbReference type="Proteomes" id="UP000013520"/>
    </source>
</evidence>
<name>R4KEL5_9FIRM</name>
<dbReference type="Gene3D" id="3.90.1670.10">
    <property type="entry name" value="FdhE-like domain"/>
    <property type="match status" value="1"/>
</dbReference>
<evidence type="ECO:0000256" key="1">
    <source>
        <dbReference type="ARBA" id="ARBA00022490"/>
    </source>
</evidence>
<accession>R4KEL5</accession>
<dbReference type="OrthoDB" id="9811074at2"/>
<dbReference type="InterPro" id="IPR056797">
    <property type="entry name" value="FdhE_central"/>
</dbReference>
<dbReference type="SUPFAM" id="SSF144020">
    <property type="entry name" value="FdhE-like"/>
    <property type="match status" value="1"/>
</dbReference>
<dbReference type="STRING" id="767817.Desgi_1525"/>
<dbReference type="GO" id="GO:0008199">
    <property type="term" value="F:ferric iron binding"/>
    <property type="evidence" value="ECO:0007669"/>
    <property type="project" value="TreeGrafter"/>
</dbReference>
<evidence type="ECO:0000259" key="2">
    <source>
        <dbReference type="Pfam" id="PF24859"/>
    </source>
</evidence>
<gene>
    <name evidence="4" type="ORF">Desgi_1525</name>
</gene>
<dbReference type="GO" id="GO:0005829">
    <property type="term" value="C:cytosol"/>
    <property type="evidence" value="ECO:0007669"/>
    <property type="project" value="TreeGrafter"/>
</dbReference>
<evidence type="ECO:0000259" key="3">
    <source>
        <dbReference type="Pfam" id="PF24860"/>
    </source>
</evidence>
<evidence type="ECO:0000313" key="4">
    <source>
        <dbReference type="EMBL" id="AGL01009.1"/>
    </source>
</evidence>
<dbReference type="RefSeq" id="WP_006522806.1">
    <property type="nucleotide sequence ID" value="NC_021184.1"/>
</dbReference>
<dbReference type="EMBL" id="CP003273">
    <property type="protein sequence ID" value="AGL01009.1"/>
    <property type="molecule type" value="Genomic_DNA"/>
</dbReference>
<proteinExistence type="predicted"/>
<dbReference type="Pfam" id="PF24860">
    <property type="entry name" value="FdhE_C"/>
    <property type="match status" value="1"/>
</dbReference>